<feature type="compositionally biased region" description="Polar residues" evidence="1">
    <location>
        <begin position="52"/>
        <end position="62"/>
    </location>
</feature>
<evidence type="ECO:0000256" key="1">
    <source>
        <dbReference type="SAM" id="MobiDB-lite"/>
    </source>
</evidence>
<dbReference type="EMBL" id="NEXF01000654">
    <property type="protein sequence ID" value="PSO05764.1"/>
    <property type="molecule type" value="Genomic_DNA"/>
</dbReference>
<sequence>MRGGWRALIKIEDPELERLLADASAASGVEPGALLASLLRERVSMANDKENQGSVNPKSENTGFGDITPQKNTIDKSQGELYEKNSLTASPLPPNPNTYNKKRDITITSPSPESGEMSSPRDRDQGSVRGREGGSSSEQSIPVSELARFFSSRRKDSKMINTRLHNDLYRDIELLASKYGLTPTTFNRIILILVDMGWKYGIVDIDDLLHFTTLVPKLVMPINLNINNNNVNVGRPPYRKYERELEEPHLKAEFRNLAEEILKGPPKEKKWDHYNYIYVEVPPTPEKVAKWRAEKSDALIALLKRMDKLKIQLTPEEEELLKEVKEKLESMGR</sequence>
<feature type="compositionally biased region" description="Basic and acidic residues" evidence="1">
    <location>
        <begin position="119"/>
        <end position="132"/>
    </location>
</feature>
<accession>A0A2R6C4I5</accession>
<evidence type="ECO:0000313" key="2">
    <source>
        <dbReference type="EMBL" id="PSO05764.1"/>
    </source>
</evidence>
<feature type="region of interest" description="Disordered" evidence="1">
    <location>
        <begin position="45"/>
        <end position="72"/>
    </location>
</feature>
<name>A0A2R6C4I5_9ARCH</name>
<feature type="compositionally biased region" description="Low complexity" evidence="1">
    <location>
        <begin position="109"/>
        <end position="118"/>
    </location>
</feature>
<comment type="caution">
    <text evidence="2">The sequence shown here is derived from an EMBL/GenBank/DDBJ whole genome shotgun (WGS) entry which is preliminary data.</text>
</comment>
<proteinExistence type="predicted"/>
<evidence type="ECO:0000313" key="3">
    <source>
        <dbReference type="Proteomes" id="UP000242015"/>
    </source>
</evidence>
<reference evidence="2 3" key="1">
    <citation type="submission" date="2017-04" db="EMBL/GenBank/DDBJ databases">
        <title>Novel microbial lineages endemic to geothermal iron-oxide mats fill important gaps in the evolutionary history of Archaea.</title>
        <authorList>
            <person name="Jay Z.J."/>
            <person name="Beam J.P."/>
            <person name="Dlakic M."/>
            <person name="Rusch D.B."/>
            <person name="Kozubal M.A."/>
            <person name="Inskeep W.P."/>
        </authorList>
    </citation>
    <scope>NUCLEOTIDE SEQUENCE [LARGE SCALE GENOMIC DNA]</scope>
    <source>
        <strain evidence="2">BE_D</strain>
    </source>
</reference>
<dbReference type="Proteomes" id="UP000242015">
    <property type="component" value="Unassembled WGS sequence"/>
</dbReference>
<protein>
    <submittedName>
        <fullName evidence="2">Uncharacterized protein</fullName>
    </submittedName>
</protein>
<dbReference type="AlphaFoldDB" id="A0A2R6C4I5"/>
<feature type="region of interest" description="Disordered" evidence="1">
    <location>
        <begin position="84"/>
        <end position="143"/>
    </location>
</feature>
<gene>
    <name evidence="2" type="ORF">B9Q04_18660</name>
</gene>
<organism evidence="2 3">
    <name type="scientific">Candidatus Marsarchaeota G2 archaeon BE_D</name>
    <dbReference type="NCBI Taxonomy" id="1978158"/>
    <lineage>
        <taxon>Archaea</taxon>
        <taxon>Candidatus Marsarchaeota</taxon>
        <taxon>Candidatus Marsarchaeota group 2</taxon>
    </lineage>
</organism>